<name>A0A2R8B669_9RHOB</name>
<keyword evidence="2" id="KW-1185">Reference proteome</keyword>
<dbReference type="Proteomes" id="UP000244924">
    <property type="component" value="Unassembled WGS sequence"/>
</dbReference>
<protein>
    <recommendedName>
        <fullName evidence="3">Arylsulfotransferase ASST</fullName>
    </recommendedName>
</protein>
<gene>
    <name evidence="1" type="ORF">DEA8626_01627</name>
</gene>
<sequence>MKNFLFSRVELWVLLLIVLFGLLAMVGFGAAVLDAERETKRFGPISPAALAVAEIPDTVKALIEPDRSMAAFAPERFADKPTGWTFFPRTTLDGYLLLSRYDGDANRHVVELVDLSDSSVKHMWRPDAEALLADAPRESRIAEFTNWNNENYRVIHPYLTESGQLIAKDHQSFLYALDGCSKKIWAQEDVLMHHATEPDGAGGFWIPGYVEPNDIERVEPDFIDDSITHVGPGGDVLANMSVTRIFLRHGMEYALFTAGDYQRDPIHLNDVQPVLADGPHWKKGDLFLSFRHQSMIMLYRPATDEIVWMRQGPWLAQHDVDILDDHRIAVFNNKAYDRGTGARVHNTNQITVYDFETGEVGNPWAAALEKPEVKTLFEGLFDVLPEGHLLVEEENSGRLLIVSTTGDTLAEFVNKAADGLAYRLGWSRYMTQEEGDAALANLAGGCAE</sequence>
<dbReference type="OrthoDB" id="264813at2"/>
<dbReference type="InterPro" id="IPR039535">
    <property type="entry name" value="ASST-like"/>
</dbReference>
<organism evidence="1 2">
    <name type="scientific">Albidovulum aquaemixtae</name>
    <dbReference type="NCBI Taxonomy" id="1542388"/>
    <lineage>
        <taxon>Bacteria</taxon>
        <taxon>Pseudomonadati</taxon>
        <taxon>Pseudomonadota</taxon>
        <taxon>Alphaproteobacteria</taxon>
        <taxon>Rhodobacterales</taxon>
        <taxon>Paracoccaceae</taxon>
        <taxon>Albidovulum</taxon>
    </lineage>
</organism>
<evidence type="ECO:0008006" key="3">
    <source>
        <dbReference type="Google" id="ProtNLM"/>
    </source>
</evidence>
<dbReference type="EMBL" id="OMOQ01000001">
    <property type="protein sequence ID" value="SPH18097.1"/>
    <property type="molecule type" value="Genomic_DNA"/>
</dbReference>
<proteinExistence type="predicted"/>
<evidence type="ECO:0000313" key="2">
    <source>
        <dbReference type="Proteomes" id="UP000244924"/>
    </source>
</evidence>
<reference evidence="1 2" key="1">
    <citation type="submission" date="2018-03" db="EMBL/GenBank/DDBJ databases">
        <authorList>
            <person name="Keele B.F."/>
        </authorList>
    </citation>
    <scope>NUCLEOTIDE SEQUENCE [LARGE SCALE GENOMIC DNA]</scope>
    <source>
        <strain evidence="1 2">CECT 8626</strain>
    </source>
</reference>
<dbReference type="Pfam" id="PF14269">
    <property type="entry name" value="Arylsulfotran_2"/>
    <property type="match status" value="1"/>
</dbReference>
<evidence type="ECO:0000313" key="1">
    <source>
        <dbReference type="EMBL" id="SPH18097.1"/>
    </source>
</evidence>
<accession>A0A2R8B669</accession>
<dbReference type="AlphaFoldDB" id="A0A2R8B669"/>
<dbReference type="RefSeq" id="WP_108852470.1">
    <property type="nucleotide sequence ID" value="NZ_OMOQ01000001.1"/>
</dbReference>